<dbReference type="OrthoDB" id="4366353at2"/>
<organism evidence="3 4">
    <name type="scientific">Gordonia rhizosphera NBRC 16068</name>
    <dbReference type="NCBI Taxonomy" id="1108045"/>
    <lineage>
        <taxon>Bacteria</taxon>
        <taxon>Bacillati</taxon>
        <taxon>Actinomycetota</taxon>
        <taxon>Actinomycetes</taxon>
        <taxon>Mycobacteriales</taxon>
        <taxon>Gordoniaceae</taxon>
        <taxon>Gordonia</taxon>
    </lineage>
</organism>
<feature type="signal peptide" evidence="2">
    <location>
        <begin position="1"/>
        <end position="24"/>
    </location>
</feature>
<dbReference type="Proteomes" id="UP000008363">
    <property type="component" value="Unassembled WGS sequence"/>
</dbReference>
<evidence type="ECO:0000256" key="1">
    <source>
        <dbReference type="SAM" id="MobiDB-lite"/>
    </source>
</evidence>
<dbReference type="RefSeq" id="WP_006330480.1">
    <property type="nucleotide sequence ID" value="NZ_BAHC01000041.1"/>
</dbReference>
<protein>
    <submittedName>
        <fullName evidence="3">Uncharacterized protein</fullName>
    </submittedName>
</protein>
<keyword evidence="4" id="KW-1185">Reference proteome</keyword>
<dbReference type="eggNOG" id="ENOG5030U2V">
    <property type="taxonomic scope" value="Bacteria"/>
</dbReference>
<feature type="region of interest" description="Disordered" evidence="1">
    <location>
        <begin position="180"/>
        <end position="208"/>
    </location>
</feature>
<dbReference type="AlphaFoldDB" id="K6WQL3"/>
<accession>K6WQL3</accession>
<gene>
    <name evidence="3" type="ORF">GORHZ_041_00060</name>
</gene>
<proteinExistence type="predicted"/>
<evidence type="ECO:0000313" key="4">
    <source>
        <dbReference type="Proteomes" id="UP000008363"/>
    </source>
</evidence>
<comment type="caution">
    <text evidence="3">The sequence shown here is derived from an EMBL/GenBank/DDBJ whole genome shotgun (WGS) entry which is preliminary data.</text>
</comment>
<name>K6WQL3_9ACTN</name>
<reference evidence="3 4" key="1">
    <citation type="submission" date="2012-08" db="EMBL/GenBank/DDBJ databases">
        <title>Whole genome shotgun sequence of Gordonia rhizosphera NBRC 16068.</title>
        <authorList>
            <person name="Takarada H."/>
            <person name="Isaki S."/>
            <person name="Hosoyama A."/>
            <person name="Tsuchikane K."/>
            <person name="Katsumata H."/>
            <person name="Baba S."/>
            <person name="Ohji S."/>
            <person name="Yamazaki S."/>
            <person name="Fujita N."/>
        </authorList>
    </citation>
    <scope>NUCLEOTIDE SEQUENCE [LARGE SCALE GENOMIC DNA]</scope>
    <source>
        <strain evidence="3 4">NBRC 16068</strain>
    </source>
</reference>
<evidence type="ECO:0000256" key="2">
    <source>
        <dbReference type="SAM" id="SignalP"/>
    </source>
</evidence>
<sequence>MSTRKSLVAAGAMCVCLLVATVVAVIPRTTSGQAVATAPTRAQHTLDDATTAMADAPGVTYDGDLNVDGTPIRVQDLTVTAAGDVHGTVALDGAPAEVVQLAGGTYVKADAAFWDVRNATADSTVRRNSTGAAGNWALVGPDFFGIDLGAVLLPASYGLGAQDSDQRIDQGARVIAVPVADQTPDRRVESAGDPQGLAPGPVQSDGQTIVAGDNPIRIDAEGGIYGIAGPVRTAPADRPTTSKLKVTLLTNDEVKTFYSTVQGLTDPLSKVAAPEVTVPKPTGNLDACTNTFCILAYHFTNAMPGADRGTVTVLQSSSLTVNGAPAGSCSRTVTMPMNGTGESTCTFRFSDPGTRTINYHADSDFDISATAEKDVTV</sequence>
<dbReference type="EMBL" id="BAHC01000041">
    <property type="protein sequence ID" value="GAB88804.1"/>
    <property type="molecule type" value="Genomic_DNA"/>
</dbReference>
<feature type="non-terminal residue" evidence="3">
    <location>
        <position position="377"/>
    </location>
</feature>
<dbReference type="STRING" id="1108045.GORHZ_041_00060"/>
<evidence type="ECO:0000313" key="3">
    <source>
        <dbReference type="EMBL" id="GAB88804.1"/>
    </source>
</evidence>
<keyword evidence="2" id="KW-0732">Signal</keyword>
<feature type="chain" id="PRO_5038914627" evidence="2">
    <location>
        <begin position="25"/>
        <end position="377"/>
    </location>
</feature>